<name>A0A225UJ46_9STRA</name>
<feature type="compositionally biased region" description="Basic and acidic residues" evidence="1">
    <location>
        <begin position="102"/>
        <end position="111"/>
    </location>
</feature>
<feature type="region of interest" description="Disordered" evidence="1">
    <location>
        <begin position="89"/>
        <end position="111"/>
    </location>
</feature>
<evidence type="ECO:0000313" key="3">
    <source>
        <dbReference type="Proteomes" id="UP000198211"/>
    </source>
</evidence>
<proteinExistence type="predicted"/>
<sequence>SHARQPEGTALEPPSSSAFAQLQCIDALQAEITATQDSQWVGPSESGQRQFVHVTCRLNGGTIPLDLDVLELRRAVGLPLYDLFPPFRPNLDSTTPADNVADEDHAMSMAN</sequence>
<evidence type="ECO:0000313" key="2">
    <source>
        <dbReference type="EMBL" id="OWY92606.1"/>
    </source>
</evidence>
<evidence type="ECO:0000256" key="1">
    <source>
        <dbReference type="SAM" id="MobiDB-lite"/>
    </source>
</evidence>
<dbReference type="AlphaFoldDB" id="A0A225UJ46"/>
<comment type="caution">
    <text evidence="2">The sequence shown here is derived from an EMBL/GenBank/DDBJ whole genome shotgun (WGS) entry which is preliminary data.</text>
</comment>
<dbReference type="Proteomes" id="UP000198211">
    <property type="component" value="Unassembled WGS sequence"/>
</dbReference>
<dbReference type="EMBL" id="NBNE01017708">
    <property type="protein sequence ID" value="OWY92606.1"/>
    <property type="molecule type" value="Genomic_DNA"/>
</dbReference>
<feature type="non-terminal residue" evidence="2">
    <location>
        <position position="1"/>
    </location>
</feature>
<dbReference type="OrthoDB" id="124146at2759"/>
<organism evidence="2 3">
    <name type="scientific">Phytophthora megakarya</name>
    <dbReference type="NCBI Taxonomy" id="4795"/>
    <lineage>
        <taxon>Eukaryota</taxon>
        <taxon>Sar</taxon>
        <taxon>Stramenopiles</taxon>
        <taxon>Oomycota</taxon>
        <taxon>Peronosporomycetes</taxon>
        <taxon>Peronosporales</taxon>
        <taxon>Peronosporaceae</taxon>
        <taxon>Phytophthora</taxon>
    </lineage>
</organism>
<accession>A0A225UJ46</accession>
<keyword evidence="3" id="KW-1185">Reference proteome</keyword>
<protein>
    <submittedName>
        <fullName evidence="2">Uncharacterized protein</fullName>
    </submittedName>
</protein>
<gene>
    <name evidence="2" type="ORF">PHMEG_00038323</name>
</gene>
<reference evidence="3" key="1">
    <citation type="submission" date="2017-03" db="EMBL/GenBank/DDBJ databases">
        <title>Phytopthora megakarya and P. palmivora, two closely related causual agents of cacao black pod achieved similar genome size and gene model numbers by different mechanisms.</title>
        <authorList>
            <person name="Ali S."/>
            <person name="Shao J."/>
            <person name="Larry D.J."/>
            <person name="Kronmiller B."/>
            <person name="Shen D."/>
            <person name="Strem M.D."/>
            <person name="Melnick R.L."/>
            <person name="Guiltinan M.J."/>
            <person name="Tyler B.M."/>
            <person name="Meinhardt L.W."/>
            <person name="Bailey B.A."/>
        </authorList>
    </citation>
    <scope>NUCLEOTIDE SEQUENCE [LARGE SCALE GENOMIC DNA]</scope>
    <source>
        <strain evidence="3">zdho120</strain>
    </source>
</reference>